<dbReference type="EMBL" id="SGPL01000719">
    <property type="protein sequence ID" value="THH08187.1"/>
    <property type="molecule type" value="Genomic_DNA"/>
</dbReference>
<evidence type="ECO:0000313" key="2">
    <source>
        <dbReference type="EMBL" id="THH08187.1"/>
    </source>
</evidence>
<evidence type="ECO:0008006" key="4">
    <source>
        <dbReference type="Google" id="ProtNLM"/>
    </source>
</evidence>
<name>A0A4S4L9P1_9AGAM</name>
<keyword evidence="3" id="KW-1185">Reference proteome</keyword>
<protein>
    <recommendedName>
        <fullName evidence="4">DUF1742-domain-containing protein</fullName>
    </recommendedName>
</protein>
<organism evidence="2 3">
    <name type="scientific">Bondarzewia mesenterica</name>
    <dbReference type="NCBI Taxonomy" id="1095465"/>
    <lineage>
        <taxon>Eukaryota</taxon>
        <taxon>Fungi</taxon>
        <taxon>Dikarya</taxon>
        <taxon>Basidiomycota</taxon>
        <taxon>Agaricomycotina</taxon>
        <taxon>Agaricomycetes</taxon>
        <taxon>Russulales</taxon>
        <taxon>Bondarzewiaceae</taxon>
        <taxon>Bondarzewia</taxon>
    </lineage>
</organism>
<gene>
    <name evidence="2" type="ORF">EW146_g9080</name>
</gene>
<dbReference type="GO" id="GO:0005768">
    <property type="term" value="C:endosome"/>
    <property type="evidence" value="ECO:0007669"/>
    <property type="project" value="TreeGrafter"/>
</dbReference>
<feature type="region of interest" description="Disordered" evidence="1">
    <location>
        <begin position="87"/>
        <end position="195"/>
    </location>
</feature>
<dbReference type="GO" id="GO:0007034">
    <property type="term" value="P:vacuolar transport"/>
    <property type="evidence" value="ECO:0007669"/>
    <property type="project" value="TreeGrafter"/>
</dbReference>
<evidence type="ECO:0000256" key="1">
    <source>
        <dbReference type="SAM" id="MobiDB-lite"/>
    </source>
</evidence>
<accession>A0A4S4L9P1</accession>
<dbReference type="PANTHER" id="PTHR28218">
    <property type="entry name" value="VPS4-ASSOCIATED PROTEIN 1"/>
    <property type="match status" value="1"/>
</dbReference>
<reference evidence="2 3" key="1">
    <citation type="submission" date="2019-02" db="EMBL/GenBank/DDBJ databases">
        <title>Genome sequencing of the rare red list fungi Bondarzewia mesenterica.</title>
        <authorList>
            <person name="Buettner E."/>
            <person name="Kellner H."/>
        </authorList>
    </citation>
    <scope>NUCLEOTIDE SEQUENCE [LARGE SCALE GENOMIC DNA]</scope>
    <source>
        <strain evidence="2 3">DSM 108281</strain>
    </source>
</reference>
<dbReference type="Pfam" id="PF08432">
    <property type="entry name" value="Vfa1"/>
    <property type="match status" value="1"/>
</dbReference>
<dbReference type="AlphaFoldDB" id="A0A4S4L9P1"/>
<dbReference type="OrthoDB" id="2158714at2759"/>
<evidence type="ECO:0000313" key="3">
    <source>
        <dbReference type="Proteomes" id="UP000310158"/>
    </source>
</evidence>
<dbReference type="InterPro" id="IPR013640">
    <property type="entry name" value="Vfa1"/>
</dbReference>
<comment type="caution">
    <text evidence="2">The sequence shown here is derived from an EMBL/GenBank/DDBJ whole genome shotgun (WGS) entry which is preliminary data.</text>
</comment>
<dbReference type="PANTHER" id="PTHR28218:SF1">
    <property type="entry name" value="VPS4-ASSOCIATED PROTEIN 1"/>
    <property type="match status" value="1"/>
</dbReference>
<dbReference type="Proteomes" id="UP000310158">
    <property type="component" value="Unassembled WGS sequence"/>
</dbReference>
<sequence length="195" mass="21437">MSATAFANVYYKRATATPKACWVCYKPTTTVLATANTTDFIYACDTHLTDPTFASQIGESGDAFGPGGANKLGLSAEEIAKVKEEWEERQRLKKEKARAKEKDKDGVNAGDVGEKKDEGKGKDKDVHKDSASSSSTTPKSPSPPLTAKPTPTHQRYSLHRDFFAMRLAEHRRRRQTKQLQELAPRLPGAPRSAIS</sequence>
<proteinExistence type="predicted"/>
<feature type="compositionally biased region" description="Basic and acidic residues" evidence="1">
    <location>
        <begin position="98"/>
        <end position="130"/>
    </location>
</feature>